<evidence type="ECO:0000256" key="2">
    <source>
        <dbReference type="ARBA" id="ARBA00006434"/>
    </source>
</evidence>
<dbReference type="PANTHER" id="PTHR42985:SF40">
    <property type="entry name" value="LD47995P-RELATED"/>
    <property type="match status" value="1"/>
</dbReference>
<keyword evidence="6 12" id="KW-1133">Transmembrane helix</keyword>
<evidence type="ECO:0000313" key="14">
    <source>
        <dbReference type="Proteomes" id="UP000288758"/>
    </source>
</evidence>
<dbReference type="GO" id="GO:0015293">
    <property type="term" value="F:symporter activity"/>
    <property type="evidence" value="ECO:0007669"/>
    <property type="project" value="TreeGrafter"/>
</dbReference>
<feature type="transmembrane region" description="Helical" evidence="12">
    <location>
        <begin position="74"/>
        <end position="96"/>
    </location>
</feature>
<keyword evidence="3" id="KW-0813">Transport</keyword>
<reference evidence="13 14" key="1">
    <citation type="submission" date="2018-12" db="EMBL/GenBank/DDBJ databases">
        <title>Complete Genome Sequence of the Corallopyronin A producing Myxobacterium Corallococcus coralloides B035.</title>
        <authorList>
            <person name="Bouhired S.M."/>
            <person name="Rupp O."/>
            <person name="Blom J."/>
            <person name="Schaeberle T.F."/>
            <person name="Kehraus S."/>
            <person name="Schiefer A."/>
            <person name="Pfarr K."/>
            <person name="Goesmann A."/>
            <person name="Hoerauf A."/>
            <person name="Koenig G.M."/>
        </authorList>
    </citation>
    <scope>NUCLEOTIDE SEQUENCE [LARGE SCALE GENOMIC DNA]</scope>
    <source>
        <strain evidence="13 14">B035</strain>
    </source>
</reference>
<evidence type="ECO:0000256" key="8">
    <source>
        <dbReference type="ARBA" id="ARBA00023065"/>
    </source>
</evidence>
<evidence type="ECO:0000256" key="4">
    <source>
        <dbReference type="ARBA" id="ARBA00022475"/>
    </source>
</evidence>
<keyword evidence="5 12" id="KW-0812">Transmembrane</keyword>
<feature type="transmembrane region" description="Helical" evidence="12">
    <location>
        <begin position="6"/>
        <end position="22"/>
    </location>
</feature>
<dbReference type="GO" id="GO:0006814">
    <property type="term" value="P:sodium ion transport"/>
    <property type="evidence" value="ECO:0007669"/>
    <property type="project" value="UniProtKB-KW"/>
</dbReference>
<dbReference type="InterPro" id="IPR051163">
    <property type="entry name" value="Sodium:Solute_Symporter_SSF"/>
</dbReference>
<keyword evidence="4" id="KW-1003">Cell membrane</keyword>
<feature type="transmembrane region" description="Helical" evidence="12">
    <location>
        <begin position="181"/>
        <end position="199"/>
    </location>
</feature>
<dbReference type="EMBL" id="CP034669">
    <property type="protein sequence ID" value="QAT83365.1"/>
    <property type="molecule type" value="Genomic_DNA"/>
</dbReference>
<feature type="transmembrane region" description="Helical" evidence="12">
    <location>
        <begin position="408"/>
        <end position="432"/>
    </location>
</feature>
<dbReference type="RefSeq" id="WP_128795529.1">
    <property type="nucleotide sequence ID" value="NZ_CP034669.1"/>
</dbReference>
<comment type="subcellular location">
    <subcellularLocation>
        <location evidence="1">Cell membrane</location>
        <topology evidence="1">Multi-pass membrane protein</topology>
    </subcellularLocation>
</comment>
<gene>
    <name evidence="13" type="primary">sglT</name>
    <name evidence="13" type="ORF">EJ065_1767</name>
</gene>
<dbReference type="CDD" id="cd11494">
    <property type="entry name" value="SLC5sbd_NIS-like_u2"/>
    <property type="match status" value="1"/>
</dbReference>
<feature type="transmembrane region" description="Helical" evidence="12">
    <location>
        <begin position="453"/>
        <end position="478"/>
    </location>
</feature>
<evidence type="ECO:0000313" key="13">
    <source>
        <dbReference type="EMBL" id="QAT83365.1"/>
    </source>
</evidence>
<evidence type="ECO:0000256" key="6">
    <source>
        <dbReference type="ARBA" id="ARBA00022989"/>
    </source>
</evidence>
<evidence type="ECO:0000256" key="9">
    <source>
        <dbReference type="ARBA" id="ARBA00023136"/>
    </source>
</evidence>
<feature type="transmembrane region" description="Helical" evidence="12">
    <location>
        <begin position="484"/>
        <end position="506"/>
    </location>
</feature>
<dbReference type="InterPro" id="IPR001734">
    <property type="entry name" value="Na/solute_symporter"/>
</dbReference>
<protein>
    <submittedName>
        <fullName evidence="13">Solute/sodium symporter</fullName>
    </submittedName>
</protein>
<name>A0A410RNE2_CORCK</name>
<dbReference type="Pfam" id="PF00474">
    <property type="entry name" value="SSF"/>
    <property type="match status" value="2"/>
</dbReference>
<dbReference type="InterPro" id="IPR038377">
    <property type="entry name" value="Na/Glc_symporter_sf"/>
</dbReference>
<feature type="transmembrane region" description="Helical" evidence="12">
    <location>
        <begin position="513"/>
        <end position="531"/>
    </location>
</feature>
<evidence type="ECO:0000256" key="10">
    <source>
        <dbReference type="ARBA" id="ARBA00023201"/>
    </source>
</evidence>
<evidence type="ECO:0000256" key="5">
    <source>
        <dbReference type="ARBA" id="ARBA00022692"/>
    </source>
</evidence>
<dbReference type="Gene3D" id="1.20.1730.10">
    <property type="entry name" value="Sodium/glucose cotransporter"/>
    <property type="match status" value="1"/>
</dbReference>
<evidence type="ECO:0000256" key="3">
    <source>
        <dbReference type="ARBA" id="ARBA00022448"/>
    </source>
</evidence>
<evidence type="ECO:0000256" key="7">
    <source>
        <dbReference type="ARBA" id="ARBA00023053"/>
    </source>
</evidence>
<proteinExistence type="inferred from homology"/>
<evidence type="ECO:0000256" key="11">
    <source>
        <dbReference type="RuleBase" id="RU362091"/>
    </source>
</evidence>
<dbReference type="GO" id="GO:0005886">
    <property type="term" value="C:plasma membrane"/>
    <property type="evidence" value="ECO:0007669"/>
    <property type="project" value="UniProtKB-SubCell"/>
</dbReference>
<keyword evidence="9 12" id="KW-0472">Membrane</keyword>
<keyword evidence="10" id="KW-0739">Sodium transport</keyword>
<sequence length="574" mass="62268">MTGLDWLVLGGTIAFIVVWGLWKSRGMATSDEYLRGGRELRWPTIGLGVMATQASAVTFLSVPGQAYEDGMRFVQFYFGLPIAMVIISAVFVPIYYRLNVITAYEYLESRFDLKTRLLGAFLFLIQRGLAAGITIYAPAIILSTILGWPLEPTVIAMGALVILYTVTGGSRAVSQTQKQQMVVMMGGMVVAAAVILWRLPEHVSFGKAVDVAGAFGRMNVVSFDFDMQDRYNFWSGITGGLFLSLSYFGTDQSQVGRYLTGRSISESRLGLLFNGVLKIPMQFFILFVGILVFVFYQFSTPPLLFNDALRTRVQGSAQAAEYAELEARWEQVQSGKRAEVERYLAAVGSGDVVAGEASRALLQGAQRQAGEVRKEAKAMVARALPGAETKDSDYIFIAFVKRWLPSGLFGLLIAVILSAAMSSIASELTALGTTTTVDFYRRVFQPGASDRQVLVASKLFTVFWGLVAVAFATFASLLDNLIQAINILGSIFYGTVLGIFLVAFFVKHVRGHAVFAAAVISQATVIALFFLSDVGYLWFNVIGCALVVVLSLVMQGVLPRGEAPAPAPAPATGA</sequence>
<dbReference type="PANTHER" id="PTHR42985">
    <property type="entry name" value="SODIUM-COUPLED MONOCARBOXYLATE TRANSPORTER"/>
    <property type="match status" value="1"/>
</dbReference>
<dbReference type="AlphaFoldDB" id="A0A410RNE2"/>
<feature type="transmembrane region" description="Helical" evidence="12">
    <location>
        <begin position="42"/>
        <end position="62"/>
    </location>
</feature>
<feature type="transmembrane region" description="Helical" evidence="12">
    <location>
        <begin position="154"/>
        <end position="174"/>
    </location>
</feature>
<dbReference type="PROSITE" id="PS50283">
    <property type="entry name" value="NA_SOLUT_SYMP_3"/>
    <property type="match status" value="1"/>
</dbReference>
<accession>A0A410RNE2</accession>
<feature type="transmembrane region" description="Helical" evidence="12">
    <location>
        <begin position="537"/>
        <end position="558"/>
    </location>
</feature>
<keyword evidence="8" id="KW-0406">Ion transport</keyword>
<dbReference type="Proteomes" id="UP000288758">
    <property type="component" value="Chromosome"/>
</dbReference>
<feature type="transmembrane region" description="Helical" evidence="12">
    <location>
        <begin position="117"/>
        <end position="148"/>
    </location>
</feature>
<evidence type="ECO:0000256" key="1">
    <source>
        <dbReference type="ARBA" id="ARBA00004651"/>
    </source>
</evidence>
<evidence type="ECO:0000256" key="12">
    <source>
        <dbReference type="SAM" id="Phobius"/>
    </source>
</evidence>
<keyword evidence="7" id="KW-0915">Sodium</keyword>
<feature type="transmembrane region" description="Helical" evidence="12">
    <location>
        <begin position="271"/>
        <end position="296"/>
    </location>
</feature>
<comment type="similarity">
    <text evidence="2 11">Belongs to the sodium:solute symporter (SSF) (TC 2.A.21) family.</text>
</comment>
<organism evidence="13 14">
    <name type="scientific">Corallococcus coralloides</name>
    <name type="common">Myxococcus coralloides</name>
    <dbReference type="NCBI Taxonomy" id="184914"/>
    <lineage>
        <taxon>Bacteria</taxon>
        <taxon>Pseudomonadati</taxon>
        <taxon>Myxococcota</taxon>
        <taxon>Myxococcia</taxon>
        <taxon>Myxococcales</taxon>
        <taxon>Cystobacterineae</taxon>
        <taxon>Myxococcaceae</taxon>
        <taxon>Corallococcus</taxon>
    </lineage>
</organism>